<dbReference type="AlphaFoldDB" id="X0V1J3"/>
<dbReference type="EMBL" id="BARS01024799">
    <property type="protein sequence ID" value="GAG11960.1"/>
    <property type="molecule type" value="Genomic_DNA"/>
</dbReference>
<name>X0V1J3_9ZZZZ</name>
<feature type="non-terminal residue" evidence="1">
    <location>
        <position position="1"/>
    </location>
</feature>
<organism evidence="1">
    <name type="scientific">marine sediment metagenome</name>
    <dbReference type="NCBI Taxonomy" id="412755"/>
    <lineage>
        <taxon>unclassified sequences</taxon>
        <taxon>metagenomes</taxon>
        <taxon>ecological metagenomes</taxon>
    </lineage>
</organism>
<gene>
    <name evidence="1" type="ORF">S01H1_39312</name>
</gene>
<evidence type="ECO:0000313" key="1">
    <source>
        <dbReference type="EMBL" id="GAG11960.1"/>
    </source>
</evidence>
<protein>
    <submittedName>
        <fullName evidence="1">Uncharacterized protein</fullName>
    </submittedName>
</protein>
<sequence>SELRADRLFLVKKTMSVRLILGGIVSITFM</sequence>
<proteinExistence type="predicted"/>
<reference evidence="1" key="1">
    <citation type="journal article" date="2014" name="Front. Microbiol.">
        <title>High frequency of phylogenetically diverse reductive dehalogenase-homologous genes in deep subseafloor sedimentary metagenomes.</title>
        <authorList>
            <person name="Kawai M."/>
            <person name="Futagami T."/>
            <person name="Toyoda A."/>
            <person name="Takaki Y."/>
            <person name="Nishi S."/>
            <person name="Hori S."/>
            <person name="Arai W."/>
            <person name="Tsubouchi T."/>
            <person name="Morono Y."/>
            <person name="Uchiyama I."/>
            <person name="Ito T."/>
            <person name="Fujiyama A."/>
            <person name="Inagaki F."/>
            <person name="Takami H."/>
        </authorList>
    </citation>
    <scope>NUCLEOTIDE SEQUENCE</scope>
    <source>
        <strain evidence="1">Expedition CK06-06</strain>
    </source>
</reference>
<comment type="caution">
    <text evidence="1">The sequence shown here is derived from an EMBL/GenBank/DDBJ whole genome shotgun (WGS) entry which is preliminary data.</text>
</comment>
<accession>X0V1J3</accession>